<evidence type="ECO:0000256" key="3">
    <source>
        <dbReference type="SAM" id="MobiDB-lite"/>
    </source>
</evidence>
<dbReference type="GO" id="GO:0071532">
    <property type="term" value="F:ankyrin repeat binding"/>
    <property type="evidence" value="ECO:0007669"/>
    <property type="project" value="TreeGrafter"/>
</dbReference>
<dbReference type="GO" id="GO:0003720">
    <property type="term" value="F:telomerase activity"/>
    <property type="evidence" value="ECO:0007669"/>
    <property type="project" value="TreeGrafter"/>
</dbReference>
<keyword evidence="1" id="KW-0238">DNA-binding</keyword>
<dbReference type="PANTHER" id="PTHR46734:SF1">
    <property type="entry name" value="TELOMERIC REPEAT-BINDING FACTOR 1"/>
    <property type="match status" value="1"/>
</dbReference>
<dbReference type="InterPro" id="IPR013867">
    <property type="entry name" value="Telomere_rpt-bd_fac_dimer_dom"/>
</dbReference>
<evidence type="ECO:0000259" key="4">
    <source>
        <dbReference type="Pfam" id="PF08558"/>
    </source>
</evidence>
<dbReference type="SUPFAM" id="SSF63600">
    <property type="entry name" value="Telomeric repeat binding factor (TRF) dimerisation domain"/>
    <property type="match status" value="1"/>
</dbReference>
<dbReference type="GO" id="GO:0003691">
    <property type="term" value="F:double-stranded telomeric DNA binding"/>
    <property type="evidence" value="ECO:0007669"/>
    <property type="project" value="TreeGrafter"/>
</dbReference>
<dbReference type="GO" id="GO:0098505">
    <property type="term" value="F:G-rich strand telomeric DNA binding"/>
    <property type="evidence" value="ECO:0007669"/>
    <property type="project" value="TreeGrafter"/>
</dbReference>
<dbReference type="Pfam" id="PF08558">
    <property type="entry name" value="TRF"/>
    <property type="match status" value="1"/>
</dbReference>
<organism evidence="5 6">
    <name type="scientific">Myotis davidii</name>
    <name type="common">David's myotis</name>
    <dbReference type="NCBI Taxonomy" id="225400"/>
    <lineage>
        <taxon>Eukaryota</taxon>
        <taxon>Metazoa</taxon>
        <taxon>Chordata</taxon>
        <taxon>Craniata</taxon>
        <taxon>Vertebrata</taxon>
        <taxon>Euteleostomi</taxon>
        <taxon>Mammalia</taxon>
        <taxon>Eutheria</taxon>
        <taxon>Laurasiatheria</taxon>
        <taxon>Chiroptera</taxon>
        <taxon>Yangochiroptera</taxon>
        <taxon>Vespertilionidae</taxon>
        <taxon>Myotis</taxon>
    </lineage>
</organism>
<gene>
    <name evidence="5" type="ORF">MDA_GLEAN10021988</name>
</gene>
<evidence type="ECO:0000256" key="2">
    <source>
        <dbReference type="ARBA" id="ARBA00023242"/>
    </source>
</evidence>
<dbReference type="GO" id="GO:0000783">
    <property type="term" value="C:nuclear telomere cap complex"/>
    <property type="evidence" value="ECO:0007669"/>
    <property type="project" value="TreeGrafter"/>
</dbReference>
<name>L5LPT6_MYODS</name>
<dbReference type="GO" id="GO:0042803">
    <property type="term" value="F:protein homodimerization activity"/>
    <property type="evidence" value="ECO:0007669"/>
    <property type="project" value="InterPro"/>
</dbReference>
<dbReference type="GO" id="GO:0008301">
    <property type="term" value="F:DNA binding, bending"/>
    <property type="evidence" value="ECO:0007669"/>
    <property type="project" value="TreeGrafter"/>
</dbReference>
<dbReference type="AlphaFoldDB" id="L5LPT6"/>
<sequence>EEQVESPELFEDQAEVGAPAEEKDAGLVAEAEAVAAGWMLDFLCLSLCRAVRDGRSEDFHRARDSAEDAQFETDERITPLESALMIWDSIEKEHDKLHEEIQNLIKIQAIAVCMESGNFKEAEEVFERIFGDSDSDTAAAKVVESKRARTTVSQDNDVDMETEANLEVCKREKTGEGERDWNINDVIEPTTHACALAQKLNQQPLHAWDDTPTELHQPGLFSFEFPSF</sequence>
<feature type="domain" description="Telomere repeat-binding factor dimerisation" evidence="4">
    <location>
        <begin position="68"/>
        <end position="136"/>
    </location>
</feature>
<dbReference type="EMBL" id="KB110251">
    <property type="protein sequence ID" value="ELK27493.1"/>
    <property type="molecule type" value="Genomic_DNA"/>
</dbReference>
<keyword evidence="2" id="KW-0539">Nucleus</keyword>
<evidence type="ECO:0000313" key="5">
    <source>
        <dbReference type="EMBL" id="ELK27493.1"/>
    </source>
</evidence>
<keyword evidence="6" id="KW-1185">Reference proteome</keyword>
<dbReference type="InterPro" id="IPR052450">
    <property type="entry name" value="TRBD-Containing_Protein"/>
</dbReference>
<dbReference type="GO" id="GO:1905839">
    <property type="term" value="P:negative regulation of telomeric D-loop disassembly"/>
    <property type="evidence" value="ECO:0007669"/>
    <property type="project" value="TreeGrafter"/>
</dbReference>
<evidence type="ECO:0000256" key="1">
    <source>
        <dbReference type="ARBA" id="ARBA00023125"/>
    </source>
</evidence>
<proteinExistence type="predicted"/>
<feature type="non-terminal residue" evidence="5">
    <location>
        <position position="1"/>
    </location>
</feature>
<accession>L5LPT6</accession>
<dbReference type="Gene3D" id="1.25.40.210">
    <property type="entry name" value="Telomere repeat-binding factor, dimerisation domain"/>
    <property type="match status" value="2"/>
</dbReference>
<dbReference type="GO" id="GO:0008017">
    <property type="term" value="F:microtubule binding"/>
    <property type="evidence" value="ECO:0007669"/>
    <property type="project" value="TreeGrafter"/>
</dbReference>
<dbReference type="GO" id="GO:0008156">
    <property type="term" value="P:negative regulation of DNA replication"/>
    <property type="evidence" value="ECO:0007669"/>
    <property type="project" value="TreeGrafter"/>
</dbReference>
<dbReference type="Proteomes" id="UP000010556">
    <property type="component" value="Unassembled WGS sequence"/>
</dbReference>
<dbReference type="PANTHER" id="PTHR46734">
    <property type="entry name" value="TELOMERIC REPEAT-BINDING FACTOR 1 TERF1"/>
    <property type="match status" value="1"/>
</dbReference>
<evidence type="ECO:0000313" key="6">
    <source>
        <dbReference type="Proteomes" id="UP000010556"/>
    </source>
</evidence>
<dbReference type="GO" id="GO:0007004">
    <property type="term" value="P:telomere maintenance via telomerase"/>
    <property type="evidence" value="ECO:0007669"/>
    <property type="project" value="TreeGrafter"/>
</dbReference>
<protein>
    <submittedName>
        <fullName evidence="5">Telomeric repeat-binding factor 1</fullName>
    </submittedName>
</protein>
<dbReference type="InterPro" id="IPR036507">
    <property type="entry name" value="Telomere_rpt-bd_fac_dimer_sf"/>
</dbReference>
<feature type="compositionally biased region" description="Acidic residues" evidence="3">
    <location>
        <begin position="1"/>
        <end position="14"/>
    </location>
</feature>
<reference evidence="6" key="1">
    <citation type="journal article" date="2013" name="Science">
        <title>Comparative analysis of bat genomes provides insight into the evolution of flight and immunity.</title>
        <authorList>
            <person name="Zhang G."/>
            <person name="Cowled C."/>
            <person name="Shi Z."/>
            <person name="Huang Z."/>
            <person name="Bishop-Lilly K.A."/>
            <person name="Fang X."/>
            <person name="Wynne J.W."/>
            <person name="Xiong Z."/>
            <person name="Baker M.L."/>
            <person name="Zhao W."/>
            <person name="Tachedjian M."/>
            <person name="Zhu Y."/>
            <person name="Zhou P."/>
            <person name="Jiang X."/>
            <person name="Ng J."/>
            <person name="Yang L."/>
            <person name="Wu L."/>
            <person name="Xiao J."/>
            <person name="Feng Y."/>
            <person name="Chen Y."/>
            <person name="Sun X."/>
            <person name="Zhang Y."/>
            <person name="Marsh G.A."/>
            <person name="Crameri G."/>
            <person name="Broder C.C."/>
            <person name="Frey K.G."/>
            <person name="Wang L.F."/>
            <person name="Wang J."/>
        </authorList>
    </citation>
    <scope>NUCLEOTIDE SEQUENCE [LARGE SCALE GENOMIC DNA]</scope>
</reference>
<feature type="region of interest" description="Disordered" evidence="3">
    <location>
        <begin position="1"/>
        <end position="23"/>
    </location>
</feature>